<dbReference type="Proteomes" id="UP000608530">
    <property type="component" value="Unassembled WGS sequence"/>
</dbReference>
<protein>
    <submittedName>
        <fullName evidence="2">ATP-dependent DNA ligase</fullName>
    </submittedName>
</protein>
<keyword evidence="2" id="KW-0436">Ligase</keyword>
<evidence type="ECO:0000313" key="3">
    <source>
        <dbReference type="Proteomes" id="UP000608530"/>
    </source>
</evidence>
<accession>A0A934Q8L1</accession>
<sequence>MGSFRYDGITTHFEDRLLTHLQIVIVQKLAREESFLMSWKDSVTVGDGRSAIWLSPGTAITFKFSGSRVPAINRDWLLALGRSADSSTGLIVTKEDGSLAEADATGNKYPGSLRPEE</sequence>
<reference evidence="2" key="1">
    <citation type="submission" date="2020-12" db="EMBL/GenBank/DDBJ databases">
        <title>Leucobacter sp. CAS1, isolated from Chromium sludge.</title>
        <authorList>
            <person name="Xu Z."/>
        </authorList>
    </citation>
    <scope>NUCLEOTIDE SEQUENCE</scope>
    <source>
        <strain evidence="2">CSA1</strain>
    </source>
</reference>
<organism evidence="2 3">
    <name type="scientific">Leucobacter chromiisoli</name>
    <dbReference type="NCBI Taxonomy" id="2796471"/>
    <lineage>
        <taxon>Bacteria</taxon>
        <taxon>Bacillati</taxon>
        <taxon>Actinomycetota</taxon>
        <taxon>Actinomycetes</taxon>
        <taxon>Micrococcales</taxon>
        <taxon>Microbacteriaceae</taxon>
        <taxon>Leucobacter</taxon>
    </lineage>
</organism>
<dbReference type="AlphaFoldDB" id="A0A934Q8L1"/>
<dbReference type="GO" id="GO:0016874">
    <property type="term" value="F:ligase activity"/>
    <property type="evidence" value="ECO:0007669"/>
    <property type="project" value="UniProtKB-KW"/>
</dbReference>
<dbReference type="RefSeq" id="WP_200115983.1">
    <property type="nucleotide sequence ID" value="NZ_JAEHOH010000017.1"/>
</dbReference>
<dbReference type="InterPro" id="IPR057204">
    <property type="entry name" value="DUF7882"/>
</dbReference>
<evidence type="ECO:0000313" key="2">
    <source>
        <dbReference type="EMBL" id="MBK0419846.1"/>
    </source>
</evidence>
<proteinExistence type="predicted"/>
<keyword evidence="3" id="KW-1185">Reference proteome</keyword>
<dbReference type="Pfam" id="PF25355">
    <property type="entry name" value="DUF7882"/>
    <property type="match status" value="1"/>
</dbReference>
<feature type="domain" description="DUF7882" evidence="1">
    <location>
        <begin position="1"/>
        <end position="95"/>
    </location>
</feature>
<comment type="caution">
    <text evidence="2">The sequence shown here is derived from an EMBL/GenBank/DDBJ whole genome shotgun (WGS) entry which is preliminary data.</text>
</comment>
<gene>
    <name evidence="2" type="ORF">JD276_12455</name>
</gene>
<dbReference type="EMBL" id="JAEHOH010000017">
    <property type="protein sequence ID" value="MBK0419846.1"/>
    <property type="molecule type" value="Genomic_DNA"/>
</dbReference>
<name>A0A934Q8L1_9MICO</name>
<evidence type="ECO:0000259" key="1">
    <source>
        <dbReference type="Pfam" id="PF25355"/>
    </source>
</evidence>